<protein>
    <submittedName>
        <fullName evidence="2">Uncharacterized protein</fullName>
    </submittedName>
</protein>
<name>A0A426YPZ3_ENSVE</name>
<feature type="compositionally biased region" description="Basic and acidic residues" evidence="1">
    <location>
        <begin position="27"/>
        <end position="40"/>
    </location>
</feature>
<sequence>MHKKPKPIKNQSDPYPTCTNKKKSRRHAESEGGRNLREGSAHGPDAAVVAEDGGGGEMLAVNLAHQVVVDISLPRHPLFLDLLPQEHTWLARLFRSSVVSLLWLLNERKESWIWVVSTARRIFLGERDEAYRDRFPERTEDCGFTEHRPRCWVEICVFASGGSNADVSAYNDRLSSAIVYNSTSIPAYSGFKTAAISGAIVAVPTK</sequence>
<accession>A0A426YPZ3</accession>
<dbReference type="AlphaFoldDB" id="A0A426YPZ3"/>
<feature type="region of interest" description="Disordered" evidence="1">
    <location>
        <begin position="1"/>
        <end position="50"/>
    </location>
</feature>
<gene>
    <name evidence="2" type="ORF">B296_00037400</name>
</gene>
<feature type="compositionally biased region" description="Polar residues" evidence="1">
    <location>
        <begin position="9"/>
        <end position="19"/>
    </location>
</feature>
<evidence type="ECO:0000313" key="3">
    <source>
        <dbReference type="Proteomes" id="UP000287651"/>
    </source>
</evidence>
<proteinExistence type="predicted"/>
<reference evidence="2 3" key="1">
    <citation type="journal article" date="2014" name="Agronomy (Basel)">
        <title>A Draft Genome Sequence for Ensete ventricosum, the Drought-Tolerant Tree Against Hunger.</title>
        <authorList>
            <person name="Harrison J."/>
            <person name="Moore K.A."/>
            <person name="Paszkiewicz K."/>
            <person name="Jones T."/>
            <person name="Grant M."/>
            <person name="Ambacheew D."/>
            <person name="Muzemil S."/>
            <person name="Studholme D.J."/>
        </authorList>
    </citation>
    <scope>NUCLEOTIDE SEQUENCE [LARGE SCALE GENOMIC DNA]</scope>
</reference>
<dbReference type="EMBL" id="AMZH03010937">
    <property type="protein sequence ID" value="RRT53801.1"/>
    <property type="molecule type" value="Genomic_DNA"/>
</dbReference>
<evidence type="ECO:0000313" key="2">
    <source>
        <dbReference type="EMBL" id="RRT53801.1"/>
    </source>
</evidence>
<evidence type="ECO:0000256" key="1">
    <source>
        <dbReference type="SAM" id="MobiDB-lite"/>
    </source>
</evidence>
<comment type="caution">
    <text evidence="2">The sequence shown here is derived from an EMBL/GenBank/DDBJ whole genome shotgun (WGS) entry which is preliminary data.</text>
</comment>
<dbReference type="Proteomes" id="UP000287651">
    <property type="component" value="Unassembled WGS sequence"/>
</dbReference>
<organism evidence="2 3">
    <name type="scientific">Ensete ventricosum</name>
    <name type="common">Abyssinian banana</name>
    <name type="synonym">Musa ensete</name>
    <dbReference type="NCBI Taxonomy" id="4639"/>
    <lineage>
        <taxon>Eukaryota</taxon>
        <taxon>Viridiplantae</taxon>
        <taxon>Streptophyta</taxon>
        <taxon>Embryophyta</taxon>
        <taxon>Tracheophyta</taxon>
        <taxon>Spermatophyta</taxon>
        <taxon>Magnoliopsida</taxon>
        <taxon>Liliopsida</taxon>
        <taxon>Zingiberales</taxon>
        <taxon>Musaceae</taxon>
        <taxon>Ensete</taxon>
    </lineage>
</organism>